<evidence type="ECO:0000256" key="1">
    <source>
        <dbReference type="SAM" id="Coils"/>
    </source>
</evidence>
<reference evidence="5 6" key="1">
    <citation type="journal article" date="2024" name="G3 (Bethesda)">
        <title>Genome assembly of Hibiscus sabdariffa L. provides insights into metabolisms of medicinal natural products.</title>
        <authorList>
            <person name="Kim T."/>
        </authorList>
    </citation>
    <scope>NUCLEOTIDE SEQUENCE [LARGE SCALE GENOMIC DNA]</scope>
    <source>
        <strain evidence="5">TK-2024</strain>
        <tissue evidence="5">Old leaves</tissue>
    </source>
</reference>
<dbReference type="InterPro" id="IPR019441">
    <property type="entry name" value="FMP27/BLTP2/Hobbit_GFWDK_RBG"/>
</dbReference>
<keyword evidence="3" id="KW-0472">Membrane</keyword>
<evidence type="ECO:0000256" key="2">
    <source>
        <dbReference type="SAM" id="MobiDB-lite"/>
    </source>
</evidence>
<protein>
    <recommendedName>
        <fullName evidence="4">FMP27/BLTP2/Hobbit GFWDK motif-containing RBG unit domain-containing protein</fullName>
    </recommendedName>
</protein>
<proteinExistence type="predicted"/>
<feature type="compositionally biased region" description="Basic and acidic residues" evidence="2">
    <location>
        <begin position="2447"/>
        <end position="2465"/>
    </location>
</feature>
<feature type="compositionally biased region" description="Polar residues" evidence="2">
    <location>
        <begin position="2543"/>
        <end position="2561"/>
    </location>
</feature>
<feature type="region of interest" description="Disordered" evidence="2">
    <location>
        <begin position="1717"/>
        <end position="1738"/>
    </location>
</feature>
<evidence type="ECO:0000313" key="5">
    <source>
        <dbReference type="EMBL" id="KAK9023451.1"/>
    </source>
</evidence>
<feature type="region of interest" description="Disordered" evidence="2">
    <location>
        <begin position="2320"/>
        <end position="2382"/>
    </location>
</feature>
<dbReference type="Proteomes" id="UP001396334">
    <property type="component" value="Unassembled WGS sequence"/>
</dbReference>
<feature type="domain" description="FMP27/BLTP2/Hobbit GFWDK motif-containing RBG unit" evidence="4">
    <location>
        <begin position="1208"/>
        <end position="1355"/>
    </location>
</feature>
<dbReference type="PANTHER" id="PTHR15678:SF6">
    <property type="entry name" value="BRIDGE-LIKE LIPID TRANSFER PROTEIN FAMILY MEMBER 2"/>
    <property type="match status" value="1"/>
</dbReference>
<feature type="region of interest" description="Disordered" evidence="2">
    <location>
        <begin position="2535"/>
        <end position="2562"/>
    </location>
</feature>
<accession>A0ABR2SEK4</accession>
<dbReference type="PANTHER" id="PTHR15678">
    <property type="entry name" value="ANTIGEN MLAA-22-RELATED"/>
    <property type="match status" value="1"/>
</dbReference>
<keyword evidence="3" id="KW-0812">Transmembrane</keyword>
<keyword evidence="6" id="KW-1185">Reference proteome</keyword>
<feature type="compositionally biased region" description="Polar residues" evidence="2">
    <location>
        <begin position="2345"/>
        <end position="2375"/>
    </location>
</feature>
<dbReference type="Pfam" id="PF10344">
    <property type="entry name" value="Hobbit"/>
    <property type="match status" value="1"/>
</dbReference>
<sequence>MPRCRPKTKRTVEALTLPRAVSSFDRRANHGSDLLSRQHLLLRSLILEESLSLLQNCSFATSKKMAASPVKFLFGFFMISITLWMVFIFASRLLAWILSRILGASVGFRVGGWKCLKDVVVKFNKGAVESISVGEIKLSLRQSLVKLGAGIISKDPKLQVLICDLEVVLRPSSKGSQKSRSRKPRTSGRGKWMVVANIARFFSISITDLVIKTPQTAAEVKELKLDISKDGGSKHNLFVKLHILPIYVYAIQMLSGIIEKPSASFSCEEFSLSCEFGHDREAGVVVRNVDINCGDIVVNLNEELLSKNKKPDVVSETDKVAGSTADSVTTKKPQKKQAAILALTKYTSMFPEKICINLPKLDVKFMHQQHDIAVENNIMGIQLKCIKSRSTEDVGESTRLDVQLDLSEIHLLREAGSSVLQIMKVDVVSFVYIPIQAGPVQSWQAVSPVRAEVDVKLGGTQCNIIMSRLKPWLRLQSSKKKGMILQEETSTLEKPQSTESKAIMWTCTVSAPEMTIVLYSISGVPLYHGCSQSSHLFANNISSIGTTVHMELGELNLHMADEYQECLNESLFTVESNSCSLLHIAKVSLDWGKKDMESSEEDGPRCKLALSSDVTGMGIYLTFKRVESLIVIALSFQALFKNLSAGKKATQSRAGRSSKPSGKGTRLLKFNLERCSVSFCGDTYLENTVVLDPKRVNYGSQGGRVVISVSADGTPCNATIMSTVSDQTKKLKYSLLLDIFHFSLCVNKEKQSTQVELERARSIYQEHLEDNKPETKVSLFDMQNAKFVRRSGGLKEIADCSLFSATDISIRWEPDVHLSLFELVLKLKALVHNQKVKGLGNEHMDDISGVKDAEQKKDVTVIESGHLDKKKKKESIFAVDVEMLSISAEVGDGVEALVQVQSIFSENARIGVLLEGLMLSFNGARIFRSSRMQISRIPTASSSSDAKVPMVVMWDWMVQALDVHICMPFRLELRAIDDSVEEMLRALKLITKAKTELIFPMKKESSKPKKSSSTKFGCIKFCIRKLTADIEEEPIQGWLDEHYHLMKNEACELAVRLKFLGDYVFPNQCPRTAETNDATCERRIHHNGAEIDVQDPNAINKMKEEIYKQSFRSYYLACQRLKQSEGSGACREGFQAGFKPSTARTSLLSVSATELDVTLTRIDGGDDGMIEVLKQLDPVCCESNIPFSRMYGSNILLNTGSLVVQLRNYTSPLFSAVSGRCEGRVVLAQQATCFQPQISHDVFIGRWRKVCMLRSASGTTPPMKTYSDLPIHFKKAEVSFGVGYEPVFADISYAFTVALRRANLSKRSPGLPQPPKKERSLPWWDEMRNYIHGNITLFFSGTKWNILATTDPYEKLDKLQIVSGSMEIQQSDGRVYVSAKDFKIFLSSLESLVNSRSLKLPTSASGAFLEAPVFSLEVTMIWECESGNPMNHYLFAVPMEGKPREKVFDPFRSTSLSLRWNFSLNPLFPQLDKLSPSASASDCTILDGVVNGTRCKAENVSIALPTFNVGAHDLAWIIKFWNMNYIPPHKLRSFSRWPRFGVPRVPRSGNLSLDRVMTEFMLRLDATPACIKHVTLDDDDPAKGLTFNMTKLKYEICYSRGKQKYTFECKRDPLDLVYQGLDLHMPKVFVNKEDCTSVTKVVQMTRKSSQSASMDRVPSGKSNYMSVCTDKHRDEGFLLSSDYFTIRRQAPKADPARLLSWQEAGRKNLEMTYVRSEFENGSESDEHARSDPSDDDGYNVVIADNCQRVFVYGLKLLWTIENRDAVWSFVGGISKAFEHQKPSPSRQYAQRKLVEEQQKFGEPEMSQEDPSKSASTNHGVPFPSQNMDTSGSHSSQSHAVVLENSSTAAVALAKYEVNDSEEEGTRHFMVNVIEPQFNLHSEEANGRFLLAAVSGRVLARSFHSVLHVGSELIEQALGTGNIHIPEGGHDMTLKRMEFSVMLEHVQAHVAPTDVDPGAGLQWLPKIRKSSPKVKRTGALLERVFMPCDMYFRYTRHKGGTPDLKVKPLKELTFNSCNITATMTSRQFQVMLDVLTNLLFARLPKPRKSSLSCPGEDDEDVGEEADEVVPDGVEEVELAKITLEQKEREQKLLLNDIKKLSLHCDTSGDHLEREGDWWMVNGERSILVQGLKRELINAKKSRKAASVSLRVALQKAAQLRLMEKEKNKSPSYAMRISLQIKKVVWSMLVDGKSFAEAEINDMIYDFDRDYKDVGVAQFTTKYFVVRNCLPNAKSDMLLSAWNPPLELGKKVMLRVDAKQGAPKDGNSSLDLFQVEIYPLKIHLTETMYRMMWGYFFPEEEQDSQRRQEVWISTTAGARRLKKGVSNHDASASGSHSTKEAEVPSKPSVSSTSITNQSAPAASAQTSKIQDPKTNGVSGSGPELRRTCSFDRTWEENVAESVANELVLQAHSSSVSSTKSGTLVSVEQQDESSKNKMKDTKPVKPGRSSQEEKKVGKSSEEKKSRPRKMMEFHNIKISQVELLVTYEGSRFVVNDLKLLMDTFHRVEFTGTWRRLFSRVKKHIIWGVLKSVTGMQGKKFKDKAHTQQPSGTSVPDTDLNLSDNDQVEKPGPYPITFLKRPSDGAGDGFVTSIRGLFNTQQRKAKQFVLRTMRGGTQRSSVQGDRKVHLLNRENRFHHLQLIRWRSLHLKPTLLVDPHHMRIFMNRLSYSTDRDCLKALTGANNRLVADLQTKDGCRKLSSRNTKITFALIAPLLIWPDTDQVVEAGSNP</sequence>
<feature type="transmembrane region" description="Helical" evidence="3">
    <location>
        <begin position="72"/>
        <end position="98"/>
    </location>
</feature>
<organism evidence="5 6">
    <name type="scientific">Hibiscus sabdariffa</name>
    <name type="common">roselle</name>
    <dbReference type="NCBI Taxonomy" id="183260"/>
    <lineage>
        <taxon>Eukaryota</taxon>
        <taxon>Viridiplantae</taxon>
        <taxon>Streptophyta</taxon>
        <taxon>Embryophyta</taxon>
        <taxon>Tracheophyta</taxon>
        <taxon>Spermatophyta</taxon>
        <taxon>Magnoliopsida</taxon>
        <taxon>eudicotyledons</taxon>
        <taxon>Gunneridae</taxon>
        <taxon>Pentapetalae</taxon>
        <taxon>rosids</taxon>
        <taxon>malvids</taxon>
        <taxon>Malvales</taxon>
        <taxon>Malvaceae</taxon>
        <taxon>Malvoideae</taxon>
        <taxon>Hibiscus</taxon>
    </lineage>
</organism>
<feature type="compositionally biased region" description="Polar residues" evidence="2">
    <location>
        <begin position="1812"/>
        <end position="1839"/>
    </location>
</feature>
<evidence type="ECO:0000313" key="6">
    <source>
        <dbReference type="Proteomes" id="UP001396334"/>
    </source>
</evidence>
<dbReference type="SMART" id="SM01214">
    <property type="entry name" value="Fmp27_GFWDK"/>
    <property type="match status" value="1"/>
</dbReference>
<name>A0ABR2SEK4_9ROSI</name>
<feature type="region of interest" description="Disordered" evidence="2">
    <location>
        <begin position="1797"/>
        <end position="1839"/>
    </location>
</feature>
<evidence type="ECO:0000256" key="3">
    <source>
        <dbReference type="SAM" id="Phobius"/>
    </source>
</evidence>
<feature type="compositionally biased region" description="Basic and acidic residues" evidence="2">
    <location>
        <begin position="2429"/>
        <end position="2440"/>
    </location>
</feature>
<keyword evidence="3" id="KW-1133">Transmembrane helix</keyword>
<feature type="coiled-coil region" evidence="1">
    <location>
        <begin position="2075"/>
        <end position="2102"/>
    </location>
</feature>
<gene>
    <name evidence="5" type="ORF">V6N11_003671</name>
</gene>
<feature type="region of interest" description="Disordered" evidence="2">
    <location>
        <begin position="2410"/>
        <end position="2465"/>
    </location>
</feature>
<dbReference type="EMBL" id="JBBPBN010000015">
    <property type="protein sequence ID" value="KAK9023451.1"/>
    <property type="molecule type" value="Genomic_DNA"/>
</dbReference>
<feature type="compositionally biased region" description="Low complexity" evidence="2">
    <location>
        <begin position="2410"/>
        <end position="2424"/>
    </location>
</feature>
<keyword evidence="1" id="KW-0175">Coiled coil</keyword>
<evidence type="ECO:0000259" key="4">
    <source>
        <dbReference type="SMART" id="SM01214"/>
    </source>
</evidence>
<comment type="caution">
    <text evidence="5">The sequence shown here is derived from an EMBL/GenBank/DDBJ whole genome shotgun (WGS) entry which is preliminary data.</text>
</comment>
<dbReference type="InterPro" id="IPR045167">
    <property type="entry name" value="Hobbit"/>
</dbReference>